<reference evidence="4" key="5">
    <citation type="submission" date="2020-08" db="EMBL/GenBank/DDBJ databases">
        <title>Complete genome sequence of Sphingobium barthaii strain KK22, a high-molecular-weight polycyclic aromatic hydrocarbon-degrading soil bacterium.</title>
        <authorList>
            <person name="Mori J.F."/>
            <person name="Kanaly R.A."/>
        </authorList>
    </citation>
    <scope>NUCLEOTIDE SEQUENCE [LARGE SCALE GENOMIC DNA]</scope>
    <source>
        <strain evidence="4">KK22</strain>
    </source>
</reference>
<dbReference type="Proteomes" id="UP000593663">
    <property type="component" value="Chromosome 2"/>
</dbReference>
<dbReference type="AlphaFoldDB" id="A0A292ZME9"/>
<dbReference type="KEGG" id="sbar:H5V43_18395"/>
<dbReference type="RefSeq" id="WP_025546686.1">
    <property type="nucleotide sequence ID" value="NZ_BATN01000002.1"/>
</dbReference>
<evidence type="ECO:0000313" key="2">
    <source>
        <dbReference type="EMBL" id="QOT74100.1"/>
    </source>
</evidence>
<protein>
    <submittedName>
        <fullName evidence="1">Uncharacterized protein</fullName>
    </submittedName>
</protein>
<reference evidence="1" key="3">
    <citation type="submission" date="2017-10" db="EMBL/GenBank/DDBJ databases">
        <title>Bioaugmenting a lab-scale membrane bioreactor with Sphingobium fuliginis OMI to degrade 4-tert-butylphenol.</title>
        <authorList>
            <person name="Takada K."/>
            <person name="Shiba T."/>
            <person name="Soda S."/>
            <person name="Inoue D."/>
            <person name="Miyake M."/>
            <person name="Eguchi M."/>
            <person name="Ike M."/>
        </authorList>
    </citation>
    <scope>NUCLEOTIDE SEQUENCE</scope>
    <source>
        <strain evidence="1">OMI</strain>
    </source>
</reference>
<name>A0A292ZME9_SPHSA</name>
<reference evidence="1 3" key="2">
    <citation type="journal article" date="2013" name="Environ. Sci. Technol.">
        <title>The 4-tert-butylphenol-utilizing bacterium Sphingobium fuliginis OMI can degrade bisphenols via phenolic ring hydroxylation and meta-cleavage pathway.</title>
        <authorList>
            <person name="Ogata Y."/>
            <person name="Goda S."/>
            <person name="Toyama T."/>
            <person name="Sei K."/>
            <person name="Ike M."/>
        </authorList>
    </citation>
    <scope>NUCLEOTIDE SEQUENCE [LARGE SCALE GENOMIC DNA]</scope>
    <source>
        <strain evidence="1 3">OMI</strain>
    </source>
</reference>
<organism evidence="1 3">
    <name type="scientific">Sphingobium fuliginis (strain ATCC 27551)</name>
    <dbReference type="NCBI Taxonomy" id="336203"/>
    <lineage>
        <taxon>Bacteria</taxon>
        <taxon>Pseudomonadati</taxon>
        <taxon>Pseudomonadota</taxon>
        <taxon>Alphaproteobacteria</taxon>
        <taxon>Sphingomonadales</taxon>
        <taxon>Sphingomonadaceae</taxon>
        <taxon>Sphingobium</taxon>
    </lineage>
</organism>
<reference evidence="1 3" key="1">
    <citation type="journal article" date="2013" name="Biodegradation">
        <title>Occurrence of 4-tert-butylphenol (4-t-BP) biodegradation in an aquatic sample caused by the presence of Spirodela polyrrhiza and isolation of a 4-t-BP-utilizing bacterium.</title>
        <authorList>
            <person name="Ogata Y."/>
            <person name="Toyama T."/>
            <person name="Yu N."/>
            <person name="Wang X."/>
            <person name="Sei K."/>
            <person name="Ike M."/>
        </authorList>
    </citation>
    <scope>NUCLEOTIDE SEQUENCE [LARGE SCALE GENOMIC DNA]</scope>
    <source>
        <strain evidence="1 3">OMI</strain>
    </source>
</reference>
<proteinExistence type="predicted"/>
<accession>A0A292ZME9</accession>
<dbReference type="Proteomes" id="UP000221538">
    <property type="component" value="Unassembled WGS sequence"/>
</dbReference>
<evidence type="ECO:0000313" key="3">
    <source>
        <dbReference type="Proteomes" id="UP000221538"/>
    </source>
</evidence>
<evidence type="ECO:0000313" key="4">
    <source>
        <dbReference type="Proteomes" id="UP000593663"/>
    </source>
</evidence>
<dbReference type="EMBL" id="BEWI01000032">
    <property type="protein sequence ID" value="GAY24298.1"/>
    <property type="molecule type" value="Genomic_DNA"/>
</dbReference>
<sequence length="103" mass="11242">MIDSNILPWLAANSENIQLHFNAHLESHTTVARHLLHRERLGDVLHFAGQDARAACIDSGTLWELSIRHWDGSDTHLAGPSLEQCLALAEALLISSTRGALAA</sequence>
<evidence type="ECO:0000313" key="1">
    <source>
        <dbReference type="EMBL" id="GAY24298.1"/>
    </source>
</evidence>
<gene>
    <name evidence="2" type="ORF">H5V43_18395</name>
    <name evidence="1" type="ORF">SFOMI_4878</name>
</gene>
<reference evidence="2" key="6">
    <citation type="journal article" date="2021" name="Microbiol. Resour. Announc.">
        <title>Complete Genome Sequence of Sphingobium barthaii KK22, a High-Molecular-Weight Polycyclic Aromatic Hydrocarbon-Degrading Soil Bacterium.</title>
        <authorList>
            <person name="Mori J.F."/>
            <person name="Kanaly R.A."/>
        </authorList>
    </citation>
    <scope>NUCLEOTIDE SEQUENCE</scope>
    <source>
        <strain evidence="2">KK22</strain>
    </source>
</reference>
<reference evidence="1" key="4">
    <citation type="submission" date="2017-10" db="EMBL/GenBank/DDBJ databases">
        <authorList>
            <person name="Banno H."/>
            <person name="Chua N.-H."/>
        </authorList>
    </citation>
    <scope>NUCLEOTIDE SEQUENCE</scope>
    <source>
        <strain evidence="1">OMI</strain>
    </source>
</reference>
<dbReference type="EMBL" id="CP060036">
    <property type="protein sequence ID" value="QOT74100.1"/>
    <property type="molecule type" value="Genomic_DNA"/>
</dbReference>